<keyword evidence="1" id="KW-0732">Signal</keyword>
<feature type="chain" id="PRO_5045709985" evidence="1">
    <location>
        <begin position="26"/>
        <end position="87"/>
    </location>
</feature>
<organism evidence="2 3">
    <name type="scientific">Bradyrhizobium iriomotense</name>
    <dbReference type="NCBI Taxonomy" id="441950"/>
    <lineage>
        <taxon>Bacteria</taxon>
        <taxon>Pseudomonadati</taxon>
        <taxon>Pseudomonadota</taxon>
        <taxon>Alphaproteobacteria</taxon>
        <taxon>Hyphomicrobiales</taxon>
        <taxon>Nitrobacteraceae</taxon>
        <taxon>Bradyrhizobium</taxon>
    </lineage>
</organism>
<gene>
    <name evidence="2" type="ORF">GCM10007857_13870</name>
</gene>
<protein>
    <submittedName>
        <fullName evidence="2">Uncharacterized protein</fullName>
    </submittedName>
</protein>
<reference evidence="3" key="1">
    <citation type="journal article" date="2019" name="Int. J. Syst. Evol. Microbiol.">
        <title>The Global Catalogue of Microorganisms (GCM) 10K type strain sequencing project: providing services to taxonomists for standard genome sequencing and annotation.</title>
        <authorList>
            <consortium name="The Broad Institute Genomics Platform"/>
            <consortium name="The Broad Institute Genome Sequencing Center for Infectious Disease"/>
            <person name="Wu L."/>
            <person name="Ma J."/>
        </authorList>
    </citation>
    <scope>NUCLEOTIDE SEQUENCE [LARGE SCALE GENOMIC DNA]</scope>
    <source>
        <strain evidence="3">NBRC 102520</strain>
    </source>
</reference>
<dbReference type="Proteomes" id="UP001156905">
    <property type="component" value="Unassembled WGS sequence"/>
</dbReference>
<accession>A0ABQ6AXM2</accession>
<keyword evidence="3" id="KW-1185">Reference proteome</keyword>
<evidence type="ECO:0000256" key="1">
    <source>
        <dbReference type="SAM" id="SignalP"/>
    </source>
</evidence>
<feature type="signal peptide" evidence="1">
    <location>
        <begin position="1"/>
        <end position="25"/>
    </location>
</feature>
<dbReference type="RefSeq" id="WP_284262691.1">
    <property type="nucleotide sequence ID" value="NZ_BSOW01000004.1"/>
</dbReference>
<name>A0ABQ6AXM2_9BRAD</name>
<proteinExistence type="predicted"/>
<sequence length="87" mass="9715">MSKLKCLAAVAALSVVTLAPSLSEARVHHRYHRYYANPLPYPISYIHNYGPGATPGSFAYYDGTSTIQCYQSSAAYIGQDRRRHPCY</sequence>
<comment type="caution">
    <text evidence="2">The sequence shown here is derived from an EMBL/GenBank/DDBJ whole genome shotgun (WGS) entry which is preliminary data.</text>
</comment>
<evidence type="ECO:0000313" key="2">
    <source>
        <dbReference type="EMBL" id="GLR84677.1"/>
    </source>
</evidence>
<evidence type="ECO:0000313" key="3">
    <source>
        <dbReference type="Proteomes" id="UP001156905"/>
    </source>
</evidence>
<dbReference type="EMBL" id="BSOW01000004">
    <property type="protein sequence ID" value="GLR84677.1"/>
    <property type="molecule type" value="Genomic_DNA"/>
</dbReference>